<gene>
    <name evidence="1" type="ORF">GCM10023335_68060</name>
</gene>
<evidence type="ECO:0000313" key="2">
    <source>
        <dbReference type="Proteomes" id="UP001501759"/>
    </source>
</evidence>
<proteinExistence type="predicted"/>
<reference evidence="2" key="1">
    <citation type="journal article" date="2019" name="Int. J. Syst. Evol. Microbiol.">
        <title>The Global Catalogue of Microorganisms (GCM) 10K type strain sequencing project: providing services to taxonomists for standard genome sequencing and annotation.</title>
        <authorList>
            <consortium name="The Broad Institute Genomics Platform"/>
            <consortium name="The Broad Institute Genome Sequencing Center for Infectious Disease"/>
            <person name="Wu L."/>
            <person name="Ma J."/>
        </authorList>
    </citation>
    <scope>NUCLEOTIDE SEQUENCE [LARGE SCALE GENOMIC DNA]</scope>
    <source>
        <strain evidence="2">JCM 18409</strain>
    </source>
</reference>
<organism evidence="1 2">
    <name type="scientific">Streptomyces siamensis</name>
    <dbReference type="NCBI Taxonomy" id="1274986"/>
    <lineage>
        <taxon>Bacteria</taxon>
        <taxon>Bacillati</taxon>
        <taxon>Actinomycetota</taxon>
        <taxon>Actinomycetes</taxon>
        <taxon>Kitasatosporales</taxon>
        <taxon>Streptomycetaceae</taxon>
        <taxon>Streptomyces</taxon>
    </lineage>
</organism>
<protein>
    <submittedName>
        <fullName evidence="1">Uncharacterized protein</fullName>
    </submittedName>
</protein>
<comment type="caution">
    <text evidence="1">The sequence shown here is derived from an EMBL/GenBank/DDBJ whole genome shotgun (WGS) entry which is preliminary data.</text>
</comment>
<name>A0ABP9JFT7_9ACTN</name>
<sequence length="88" mass="8910">MHAALPRADLREDSTFCVLGGLAFALGTGTGVGLGFGRMTGCVLRLSAGIAVGLIGSDARQCLASLMCARLPAVPAGTLPGLGLRQRR</sequence>
<accession>A0ABP9JFT7</accession>
<evidence type="ECO:0000313" key="1">
    <source>
        <dbReference type="EMBL" id="GAA5029228.1"/>
    </source>
</evidence>
<keyword evidence="2" id="KW-1185">Reference proteome</keyword>
<dbReference type="Proteomes" id="UP001501759">
    <property type="component" value="Unassembled WGS sequence"/>
</dbReference>
<dbReference type="EMBL" id="BAABKB010000031">
    <property type="protein sequence ID" value="GAA5029228.1"/>
    <property type="molecule type" value="Genomic_DNA"/>
</dbReference>